<keyword evidence="2" id="KW-1185">Reference proteome</keyword>
<comment type="caution">
    <text evidence="1">The sequence shown here is derived from an EMBL/GenBank/DDBJ whole genome shotgun (WGS) entry which is preliminary data.</text>
</comment>
<evidence type="ECO:0000313" key="1">
    <source>
        <dbReference type="EMBL" id="KAK9158669.1"/>
    </source>
</evidence>
<sequence length="197" mass="22184">MMSRVRDSHPKSKRAIRVIAKKKKMTAKKHRSSTNLKIVILRRLREHFLYSKLRSLVPPPDNKVPNKYCQQASSREIVLEKDEVGVEVGPVDGNGGCDEELRSVTVEFENEASAFVPTIDMVKMEGSIFVSTVALKDVALTSALFRILEEGRLDVVFENQSRTGDKVAHIFQVRVEHGFDGNDFANKLCKWAIGART</sequence>
<organism evidence="1 2">
    <name type="scientific">Stephania cephalantha</name>
    <dbReference type="NCBI Taxonomy" id="152367"/>
    <lineage>
        <taxon>Eukaryota</taxon>
        <taxon>Viridiplantae</taxon>
        <taxon>Streptophyta</taxon>
        <taxon>Embryophyta</taxon>
        <taxon>Tracheophyta</taxon>
        <taxon>Spermatophyta</taxon>
        <taxon>Magnoliopsida</taxon>
        <taxon>Ranunculales</taxon>
        <taxon>Menispermaceae</taxon>
        <taxon>Menispermoideae</taxon>
        <taxon>Cissampelideae</taxon>
        <taxon>Stephania</taxon>
    </lineage>
</organism>
<gene>
    <name evidence="1" type="ORF">Scep_005243</name>
</gene>
<dbReference type="AlphaFoldDB" id="A0AAP0KWU9"/>
<proteinExistence type="predicted"/>
<reference evidence="1 2" key="1">
    <citation type="submission" date="2024-01" db="EMBL/GenBank/DDBJ databases">
        <title>Genome assemblies of Stephania.</title>
        <authorList>
            <person name="Yang L."/>
        </authorList>
    </citation>
    <scope>NUCLEOTIDE SEQUENCE [LARGE SCALE GENOMIC DNA]</scope>
    <source>
        <strain evidence="1">JXDWG</strain>
        <tissue evidence="1">Leaf</tissue>
    </source>
</reference>
<accession>A0AAP0KWU9</accession>
<name>A0AAP0KWU9_9MAGN</name>
<dbReference type="EMBL" id="JBBNAG010000002">
    <property type="protein sequence ID" value="KAK9158669.1"/>
    <property type="molecule type" value="Genomic_DNA"/>
</dbReference>
<evidence type="ECO:0000313" key="2">
    <source>
        <dbReference type="Proteomes" id="UP001419268"/>
    </source>
</evidence>
<dbReference type="Proteomes" id="UP001419268">
    <property type="component" value="Unassembled WGS sequence"/>
</dbReference>
<protein>
    <submittedName>
        <fullName evidence="1">Uncharacterized protein</fullName>
    </submittedName>
</protein>